<feature type="region of interest" description="Disordered" evidence="1">
    <location>
        <begin position="112"/>
        <end position="136"/>
    </location>
</feature>
<comment type="caution">
    <text evidence="2">The sequence shown here is derived from an EMBL/GenBank/DDBJ whole genome shotgun (WGS) entry which is preliminary data.</text>
</comment>
<keyword evidence="3" id="KW-1185">Reference proteome</keyword>
<proteinExistence type="predicted"/>
<feature type="compositionally biased region" description="Basic and acidic residues" evidence="1">
    <location>
        <begin position="229"/>
        <end position="238"/>
    </location>
</feature>
<feature type="compositionally biased region" description="Basic residues" evidence="1">
    <location>
        <begin position="205"/>
        <end position="214"/>
    </location>
</feature>
<organism evidence="2 3">
    <name type="scientific">Leucocoprinus leucothites</name>
    <dbReference type="NCBI Taxonomy" id="201217"/>
    <lineage>
        <taxon>Eukaryota</taxon>
        <taxon>Fungi</taxon>
        <taxon>Dikarya</taxon>
        <taxon>Basidiomycota</taxon>
        <taxon>Agaricomycotina</taxon>
        <taxon>Agaricomycetes</taxon>
        <taxon>Agaricomycetidae</taxon>
        <taxon>Agaricales</taxon>
        <taxon>Agaricineae</taxon>
        <taxon>Agaricaceae</taxon>
        <taxon>Leucocoprinus</taxon>
    </lineage>
</organism>
<protein>
    <submittedName>
        <fullName evidence="2">Uncharacterized protein</fullName>
    </submittedName>
</protein>
<feature type="region of interest" description="Disordered" evidence="1">
    <location>
        <begin position="148"/>
        <end position="217"/>
    </location>
</feature>
<dbReference type="OrthoDB" id="3262817at2759"/>
<feature type="region of interest" description="Disordered" evidence="1">
    <location>
        <begin position="229"/>
        <end position="248"/>
    </location>
</feature>
<dbReference type="EMBL" id="JAACJO010000008">
    <property type="protein sequence ID" value="KAF5355101.1"/>
    <property type="molecule type" value="Genomic_DNA"/>
</dbReference>
<accession>A0A8H5D7Q5</accession>
<sequence>MRLTSTYTPNAASDIPILIVCYDTRKVFMLKPHTYVKFGISDTCVVSVETVALDVCRGYKVEIDENAWPVMRASLDEVSIIVTGGDGGDGGELGHGELEANVDVDEPMQAEPVVPQDEDEEYQRHTSPVEEPEEIKTEVLDEWLDGQSDDEQVAEERPSSACSNMKVDPEANEAEEVLQPSTEEDDPEEQQAADDKDDETDKGPMRPRRSRRLFARFEPEERQPKAVVRFEEPEEPRPKPSVRVPSPEERFQVRVEGPEFDQHAEIKTRGKHPVKKVLAAVCKTFSLDYERAVLYIMTDYIDDEGELQQRYWQCPSDWSMTKCGVTSKTNLRIQIEALDTPSIAVSHRSK</sequence>
<reference evidence="2 3" key="1">
    <citation type="journal article" date="2020" name="ISME J.">
        <title>Uncovering the hidden diversity of litter-decomposition mechanisms in mushroom-forming fungi.</title>
        <authorList>
            <person name="Floudas D."/>
            <person name="Bentzer J."/>
            <person name="Ahren D."/>
            <person name="Johansson T."/>
            <person name="Persson P."/>
            <person name="Tunlid A."/>
        </authorList>
    </citation>
    <scope>NUCLEOTIDE SEQUENCE [LARGE SCALE GENOMIC DNA]</scope>
    <source>
        <strain evidence="2 3">CBS 146.42</strain>
    </source>
</reference>
<name>A0A8H5D7Q5_9AGAR</name>
<evidence type="ECO:0000256" key="1">
    <source>
        <dbReference type="SAM" id="MobiDB-lite"/>
    </source>
</evidence>
<dbReference type="Proteomes" id="UP000559027">
    <property type="component" value="Unassembled WGS sequence"/>
</dbReference>
<evidence type="ECO:0000313" key="2">
    <source>
        <dbReference type="EMBL" id="KAF5355101.1"/>
    </source>
</evidence>
<feature type="compositionally biased region" description="Acidic residues" evidence="1">
    <location>
        <begin position="170"/>
        <end position="198"/>
    </location>
</feature>
<dbReference type="AlphaFoldDB" id="A0A8H5D7Q5"/>
<feature type="compositionally biased region" description="Basic and acidic residues" evidence="1">
    <location>
        <begin position="122"/>
        <end position="136"/>
    </location>
</feature>
<gene>
    <name evidence="2" type="ORF">D9756_005771</name>
</gene>
<evidence type="ECO:0000313" key="3">
    <source>
        <dbReference type="Proteomes" id="UP000559027"/>
    </source>
</evidence>